<dbReference type="RefSeq" id="WP_116224945.1">
    <property type="nucleotide sequence ID" value="NZ_AP018437.1"/>
</dbReference>
<feature type="transmembrane region" description="Helical" evidence="9">
    <location>
        <begin position="332"/>
        <end position="355"/>
    </location>
</feature>
<feature type="domain" description="PTS EIIC type-3" evidence="10">
    <location>
        <begin position="8"/>
        <end position="393"/>
    </location>
</feature>
<dbReference type="InterPro" id="IPR003352">
    <property type="entry name" value="PTS_EIIC"/>
</dbReference>
<dbReference type="OrthoDB" id="1550290at2"/>
<evidence type="ECO:0000256" key="1">
    <source>
        <dbReference type="ARBA" id="ARBA00004651"/>
    </source>
</evidence>
<keyword evidence="3 8" id="KW-1003">Cell membrane</keyword>
<reference evidence="11 12" key="1">
    <citation type="submission" date="2018-08" db="EMBL/GenBank/DDBJ databases">
        <title>Genomic Encyclopedia of Type Strains, Phase IV (KMG-IV): sequencing the most valuable type-strain genomes for metagenomic binning, comparative biology and taxonomic classification.</title>
        <authorList>
            <person name="Goeker M."/>
        </authorList>
    </citation>
    <scope>NUCLEOTIDE SEQUENCE [LARGE SCALE GENOMIC DNA]</scope>
    <source>
        <strain evidence="11 12">DSM 23923</strain>
    </source>
</reference>
<dbReference type="Proteomes" id="UP000256388">
    <property type="component" value="Unassembled WGS sequence"/>
</dbReference>
<evidence type="ECO:0000256" key="2">
    <source>
        <dbReference type="ARBA" id="ARBA00022448"/>
    </source>
</evidence>
<evidence type="ECO:0000256" key="6">
    <source>
        <dbReference type="ARBA" id="ARBA00022989"/>
    </source>
</evidence>
<proteinExistence type="predicted"/>
<feature type="transmembrane region" description="Helical" evidence="9">
    <location>
        <begin position="59"/>
        <end position="78"/>
    </location>
</feature>
<organism evidence="11 12">
    <name type="scientific">Pelolinea submarina</name>
    <dbReference type="NCBI Taxonomy" id="913107"/>
    <lineage>
        <taxon>Bacteria</taxon>
        <taxon>Bacillati</taxon>
        <taxon>Chloroflexota</taxon>
        <taxon>Anaerolineae</taxon>
        <taxon>Anaerolineales</taxon>
        <taxon>Anaerolineaceae</taxon>
        <taxon>Pelolinea</taxon>
    </lineage>
</organism>
<dbReference type="GO" id="GO:0005886">
    <property type="term" value="C:plasma membrane"/>
    <property type="evidence" value="ECO:0007669"/>
    <property type="project" value="UniProtKB-SubCell"/>
</dbReference>
<feature type="transmembrane region" description="Helical" evidence="9">
    <location>
        <begin position="120"/>
        <end position="143"/>
    </location>
</feature>
<feature type="transmembrane region" description="Helical" evidence="9">
    <location>
        <begin position="164"/>
        <end position="184"/>
    </location>
</feature>
<protein>
    <recommendedName>
        <fullName evidence="8">Permease IIC component</fullName>
    </recommendedName>
</protein>
<keyword evidence="5 9" id="KW-0812">Transmembrane</keyword>
<keyword evidence="4 8" id="KW-0762">Sugar transport</keyword>
<feature type="transmembrane region" description="Helical" evidence="9">
    <location>
        <begin position="234"/>
        <end position="254"/>
    </location>
</feature>
<dbReference type="InterPro" id="IPR004501">
    <property type="entry name" value="PTS_EIIC_3"/>
</dbReference>
<comment type="caution">
    <text evidence="11">The sequence shown here is derived from an EMBL/GenBank/DDBJ whole genome shotgun (WGS) entry which is preliminary data.</text>
</comment>
<feature type="transmembrane region" description="Helical" evidence="9">
    <location>
        <begin position="266"/>
        <end position="287"/>
    </location>
</feature>
<comment type="subcellular location">
    <subcellularLocation>
        <location evidence="1">Cell membrane</location>
        <topology evidence="1">Multi-pass membrane protein</topology>
    </subcellularLocation>
</comment>
<gene>
    <name evidence="11" type="ORF">DFR64_1725</name>
</gene>
<evidence type="ECO:0000256" key="9">
    <source>
        <dbReference type="SAM" id="Phobius"/>
    </source>
</evidence>
<dbReference type="GO" id="GO:0008982">
    <property type="term" value="F:protein-N(PI)-phosphohistidine-sugar phosphotransferase activity"/>
    <property type="evidence" value="ECO:0007669"/>
    <property type="project" value="UniProtKB-UniRule"/>
</dbReference>
<evidence type="ECO:0000313" key="12">
    <source>
        <dbReference type="Proteomes" id="UP000256388"/>
    </source>
</evidence>
<dbReference type="GO" id="GO:1902815">
    <property type="term" value="P:N,N'-diacetylchitobiose import"/>
    <property type="evidence" value="ECO:0007669"/>
    <property type="project" value="TreeGrafter"/>
</dbReference>
<dbReference type="PIRSF" id="PIRSF006351">
    <property type="entry name" value="PTS_EIIC-Cellobiose"/>
    <property type="match status" value="1"/>
</dbReference>
<feature type="transmembrane region" description="Helical" evidence="9">
    <location>
        <begin position="90"/>
        <end position="108"/>
    </location>
</feature>
<sequence length="406" mass="44813">MKKFMNWLENSFAPAMRKVNSNVWILAVKDSIMQILPFILLGSLFCIIAIKFGSFWTPFGWTMGVVSLFVAFLIPFNLMEKKNLRKQRLIAGMSGLVLFLIVITPQVVADGTIGFGHEALGAGGMFIAITCGLFSGLIMNLFGKFSFFKEDSVMPDFVRAWFDAMLPIGIVVITGWVAVDILSVDIYSGLVSVFKPLAGFIETWYGFTIAMFVYTFLYSMGISTWVLTPVFSPVRLAASAANVALAASGALLTADALHLVTGETIYSTYLWIGGTGCTLPLVIMMMLSKDKYHKAIGTASLVPGIFNINEPVVFGAIAWNPILMVPMWLQGLILPGIVWLFTKVIHFAPIPAMLFDAWYMPFPVSTWLITKSVNALILLAVVAAVSTLIWYPFFKIDEKQRLVAEN</sequence>
<dbReference type="PANTHER" id="PTHR33989">
    <property type="match status" value="1"/>
</dbReference>
<evidence type="ECO:0000256" key="8">
    <source>
        <dbReference type="PIRNR" id="PIRNR006351"/>
    </source>
</evidence>
<dbReference type="PROSITE" id="PS51105">
    <property type="entry name" value="PTS_EIIC_TYPE_3"/>
    <property type="match status" value="1"/>
</dbReference>
<accession>A0A347ZQN2</accession>
<dbReference type="InterPro" id="IPR051088">
    <property type="entry name" value="PTS_Sugar-EIIC/EIIB"/>
</dbReference>
<keyword evidence="12" id="KW-1185">Reference proteome</keyword>
<evidence type="ECO:0000256" key="5">
    <source>
        <dbReference type="ARBA" id="ARBA00022692"/>
    </source>
</evidence>
<dbReference type="EMBL" id="QUMS01000001">
    <property type="protein sequence ID" value="REG11831.1"/>
    <property type="molecule type" value="Genomic_DNA"/>
</dbReference>
<evidence type="ECO:0000313" key="11">
    <source>
        <dbReference type="EMBL" id="REG11831.1"/>
    </source>
</evidence>
<keyword evidence="7 8" id="KW-0472">Membrane</keyword>
<dbReference type="Pfam" id="PF02378">
    <property type="entry name" value="PTS_EIIC"/>
    <property type="match status" value="1"/>
</dbReference>
<dbReference type="AlphaFoldDB" id="A0A347ZQN2"/>
<dbReference type="PANTHER" id="PTHR33989:SF4">
    <property type="entry name" value="PTS SYSTEM N,N'-DIACETYLCHITOBIOSE-SPECIFIC EIIC COMPONENT"/>
    <property type="match status" value="1"/>
</dbReference>
<evidence type="ECO:0000259" key="10">
    <source>
        <dbReference type="PROSITE" id="PS51105"/>
    </source>
</evidence>
<dbReference type="InterPro" id="IPR004796">
    <property type="entry name" value="PTS_IIC_cello"/>
</dbReference>
<keyword evidence="6 9" id="KW-1133">Transmembrane helix</keyword>
<evidence type="ECO:0000256" key="3">
    <source>
        <dbReference type="ARBA" id="ARBA00022475"/>
    </source>
</evidence>
<comment type="function">
    <text evidence="8">The phosphoenolpyruvate-dependent sugar phosphotransferase system (PTS), a major carbohydrate active -transport system, catalyzes the phosphorylation of incoming sugar substrates concomitant with their translocation across the cell membrane.</text>
</comment>
<feature type="transmembrane region" description="Helical" evidence="9">
    <location>
        <begin position="204"/>
        <end position="227"/>
    </location>
</feature>
<feature type="transmembrane region" description="Helical" evidence="9">
    <location>
        <begin position="375"/>
        <end position="394"/>
    </location>
</feature>
<keyword evidence="2 8" id="KW-0813">Transport</keyword>
<feature type="transmembrane region" description="Helical" evidence="9">
    <location>
        <begin position="35"/>
        <end position="53"/>
    </location>
</feature>
<name>A0A347ZQN2_9CHLR</name>
<dbReference type="GO" id="GO:0009401">
    <property type="term" value="P:phosphoenolpyruvate-dependent sugar phosphotransferase system"/>
    <property type="evidence" value="ECO:0007669"/>
    <property type="project" value="InterPro"/>
</dbReference>
<evidence type="ECO:0000256" key="4">
    <source>
        <dbReference type="ARBA" id="ARBA00022597"/>
    </source>
</evidence>
<evidence type="ECO:0000256" key="7">
    <source>
        <dbReference type="ARBA" id="ARBA00023136"/>
    </source>
</evidence>